<comment type="caution">
    <text evidence="1">The sequence shown here is derived from an EMBL/GenBank/DDBJ whole genome shotgun (WGS) entry which is preliminary data.</text>
</comment>
<dbReference type="EMBL" id="LIHL02000015">
    <property type="protein sequence ID" value="KAF5444827.1"/>
    <property type="molecule type" value="Genomic_DNA"/>
</dbReference>
<protein>
    <submittedName>
        <fullName evidence="1">Uncharacterized protein</fullName>
    </submittedName>
</protein>
<evidence type="ECO:0000313" key="2">
    <source>
        <dbReference type="Proteomes" id="UP000619265"/>
    </source>
</evidence>
<name>A0A833TD06_JUGRE</name>
<reference evidence="1" key="1">
    <citation type="submission" date="2015-10" db="EMBL/GenBank/DDBJ databases">
        <authorList>
            <person name="Martinez-Garcia P.J."/>
            <person name="Crepeau M.W."/>
            <person name="Puiu D."/>
            <person name="Gonzalez-Ibeas D."/>
            <person name="Whalen J."/>
            <person name="Stevens K."/>
            <person name="Paul R."/>
            <person name="Butterfield T."/>
            <person name="Britton M."/>
            <person name="Reagan R."/>
            <person name="Chakraborty S."/>
            <person name="Walawage S.L."/>
            <person name="Vasquez-Gross H.A."/>
            <person name="Cardeno C."/>
            <person name="Famula R."/>
            <person name="Pratt K."/>
            <person name="Kuruganti S."/>
            <person name="Aradhya M.K."/>
            <person name="Leslie C.A."/>
            <person name="Dandekar A.M."/>
            <person name="Salzberg S.L."/>
            <person name="Wegrzyn J.L."/>
            <person name="Langley C.H."/>
            <person name="Neale D.B."/>
        </authorList>
    </citation>
    <scope>NUCLEOTIDE SEQUENCE</scope>
    <source>
        <tissue evidence="1">Leaves</tissue>
    </source>
</reference>
<gene>
    <name evidence="1" type="ORF">F2P56_033926</name>
</gene>
<reference evidence="1" key="2">
    <citation type="submission" date="2020-03" db="EMBL/GenBank/DDBJ databases">
        <title>Walnut 2.0.</title>
        <authorList>
            <person name="Marrano A."/>
            <person name="Britton M."/>
            <person name="Zimin A.V."/>
            <person name="Zaini P.A."/>
            <person name="Workman R."/>
            <person name="Puiu D."/>
            <person name="Bianco L."/>
            <person name="Allen B.J."/>
            <person name="Troggio M."/>
            <person name="Leslie C.A."/>
            <person name="Timp W."/>
            <person name="Dendekar A."/>
            <person name="Salzberg S.L."/>
            <person name="Neale D.B."/>
        </authorList>
    </citation>
    <scope>NUCLEOTIDE SEQUENCE</scope>
    <source>
        <tissue evidence="1">Leaves</tissue>
    </source>
</reference>
<organism evidence="1 2">
    <name type="scientific">Juglans regia</name>
    <name type="common">English walnut</name>
    <dbReference type="NCBI Taxonomy" id="51240"/>
    <lineage>
        <taxon>Eukaryota</taxon>
        <taxon>Viridiplantae</taxon>
        <taxon>Streptophyta</taxon>
        <taxon>Embryophyta</taxon>
        <taxon>Tracheophyta</taxon>
        <taxon>Spermatophyta</taxon>
        <taxon>Magnoliopsida</taxon>
        <taxon>eudicotyledons</taxon>
        <taxon>Gunneridae</taxon>
        <taxon>Pentapetalae</taxon>
        <taxon>rosids</taxon>
        <taxon>fabids</taxon>
        <taxon>Fagales</taxon>
        <taxon>Juglandaceae</taxon>
        <taxon>Juglans</taxon>
    </lineage>
</organism>
<accession>A0A833TD06</accession>
<proteinExistence type="predicted"/>
<dbReference type="Proteomes" id="UP000619265">
    <property type="component" value="Unassembled WGS sequence"/>
</dbReference>
<sequence>MTDATDPVVVILFTAAPLPPGEPVGDSVGGLPIEVVGTVGELVGTFAGGDDVRGAGGELAGALAGALVVVGAGAEAGGDMVGEDVGVKVRGGGEAVGEEAGGDLVGAAPGA</sequence>
<dbReference type="Gramene" id="Jr15_03880_p2">
    <property type="protein sequence ID" value="cds.Jr15_03880_p2"/>
    <property type="gene ID" value="Jr15_03880"/>
</dbReference>
<dbReference type="AlphaFoldDB" id="A0A833TD06"/>
<evidence type="ECO:0000313" key="1">
    <source>
        <dbReference type="EMBL" id="KAF5444827.1"/>
    </source>
</evidence>